<feature type="non-terminal residue" evidence="6">
    <location>
        <position position="421"/>
    </location>
</feature>
<dbReference type="SUPFAM" id="SSF51735">
    <property type="entry name" value="NAD(P)-binding Rossmann-fold domains"/>
    <property type="match status" value="1"/>
</dbReference>
<dbReference type="Proteomes" id="UP000823934">
    <property type="component" value="Unassembled WGS sequence"/>
</dbReference>
<feature type="binding site" evidence="3">
    <location>
        <begin position="240"/>
        <end position="244"/>
    </location>
    <ligand>
        <name>substrate</name>
    </ligand>
</feature>
<dbReference type="SUPFAM" id="SSF52413">
    <property type="entry name" value="UDP-glucose/GDP-mannose dehydrogenase C-terminal domain"/>
    <property type="match status" value="1"/>
</dbReference>
<evidence type="ECO:0000256" key="4">
    <source>
        <dbReference type="PIRSR" id="PIRSR500134-3"/>
    </source>
</evidence>
<reference evidence="6" key="1">
    <citation type="journal article" date="2021" name="PeerJ">
        <title>Extensive microbial diversity within the chicken gut microbiome revealed by metagenomics and culture.</title>
        <authorList>
            <person name="Gilroy R."/>
            <person name="Ravi A."/>
            <person name="Getino M."/>
            <person name="Pursley I."/>
            <person name="Horton D.L."/>
            <person name="Alikhan N.F."/>
            <person name="Baker D."/>
            <person name="Gharbi K."/>
            <person name="Hall N."/>
            <person name="Watson M."/>
            <person name="Adriaenssens E.M."/>
            <person name="Foster-Nyarko E."/>
            <person name="Jarju S."/>
            <person name="Secka A."/>
            <person name="Antonio M."/>
            <person name="Oren A."/>
            <person name="Chaudhuri R.R."/>
            <person name="La Ragione R."/>
            <person name="Hildebrand F."/>
            <person name="Pallen M.J."/>
        </authorList>
    </citation>
    <scope>NUCLEOTIDE SEQUENCE</scope>
    <source>
        <strain evidence="6">CHK160-9182</strain>
    </source>
</reference>
<dbReference type="SMART" id="SM00984">
    <property type="entry name" value="UDPG_MGDP_dh_C"/>
    <property type="match status" value="1"/>
</dbReference>
<dbReference type="InterPro" id="IPR036220">
    <property type="entry name" value="UDP-Glc/GDP-Man_DH_C_sf"/>
</dbReference>
<dbReference type="GO" id="GO:0051287">
    <property type="term" value="F:NAD binding"/>
    <property type="evidence" value="ECO:0007669"/>
    <property type="project" value="InterPro"/>
</dbReference>
<comment type="caution">
    <text evidence="6">The sequence shown here is derived from an EMBL/GenBank/DDBJ whole genome shotgun (WGS) entry which is preliminary data.</text>
</comment>
<dbReference type="InterPro" id="IPR017476">
    <property type="entry name" value="UDP-Glc/GDP-Man"/>
</dbReference>
<gene>
    <name evidence="6" type="ORF">H9889_09520</name>
</gene>
<dbReference type="InterPro" id="IPR008927">
    <property type="entry name" value="6-PGluconate_DH-like_C_sf"/>
</dbReference>
<evidence type="ECO:0000313" key="6">
    <source>
        <dbReference type="EMBL" id="HIW07545.1"/>
    </source>
</evidence>
<dbReference type="Gene3D" id="1.20.5.100">
    <property type="entry name" value="Cytochrome c1, transmembrane anchor, C-terminal"/>
    <property type="match status" value="1"/>
</dbReference>
<feature type="domain" description="UDP-glucose/GDP-mannose dehydrogenase C-terminal" evidence="5">
    <location>
        <begin position="305"/>
        <end position="408"/>
    </location>
</feature>
<dbReference type="InterPro" id="IPR036291">
    <property type="entry name" value="NAD(P)-bd_dom_sf"/>
</dbReference>
<name>A0A9D1Q8J9_9GAMM</name>
<sequence length="421" mass="46737">MKVAVIGTTLQAGVMTALLSEYGNEVSVYAGVPGSTCDTNIYEDTIRDAHLLSTLKKHAIAQRFDLIQDLQTLPMADIECYLFCYDPAHFAEAAAFIQSLPKYYGSAKRLMINSGTFGLYGTEKLQALAPDDAWVYLPDTVQEGKSIESFLKRQKVIVGVEDAEAKRLLKELFRPFFPLDSQYLWMPILDAELVKMSISGMLATRISYMNDLANVAEKMGIDIVNIKEGLASDSRIGSSYLSPGAGFGGENFSLDILMLSNVVSESGIGGRLLEQVWAINEEQKEILFRKLWRFYQTNLKGKRIAIWGATFKEGTSSTYNAPIHQMIAALKAQGAAISLYDPEGSEAILAQYGEDVVEIAADKYQALTNADALCVLTAWQEFYSPDYYQMLALMKTPLLLDGRNMYDPEFMKAQGFIYEGV</sequence>
<dbReference type="InterPro" id="IPR028357">
    <property type="entry name" value="UDPglc_DH_bac"/>
</dbReference>
<feature type="binding site" evidence="3">
    <location>
        <position position="312"/>
    </location>
    <ligand>
        <name>substrate</name>
    </ligand>
</feature>
<evidence type="ECO:0000256" key="1">
    <source>
        <dbReference type="ARBA" id="ARBA00015132"/>
    </source>
</evidence>
<dbReference type="Gene3D" id="3.40.50.720">
    <property type="entry name" value="NAD(P)-binding Rossmann-like Domain"/>
    <property type="match status" value="2"/>
</dbReference>
<dbReference type="SUPFAM" id="SSF48179">
    <property type="entry name" value="6-phosphogluconate dehydrogenase C-terminal domain-like"/>
    <property type="match status" value="1"/>
</dbReference>
<proteinExistence type="predicted"/>
<dbReference type="EMBL" id="DXHP01000205">
    <property type="protein sequence ID" value="HIW07545.1"/>
    <property type="molecule type" value="Genomic_DNA"/>
</dbReference>
<feature type="binding site" evidence="4">
    <location>
        <position position="143"/>
    </location>
    <ligand>
        <name>NAD(+)</name>
        <dbReference type="ChEBI" id="CHEBI:57540"/>
    </ligand>
</feature>
<dbReference type="NCBIfam" id="TIGR03026">
    <property type="entry name" value="NDP-sugDHase"/>
    <property type="match status" value="1"/>
</dbReference>
<dbReference type="PIRSF" id="PIRSF000124">
    <property type="entry name" value="UDPglc_GDPman_dh"/>
    <property type="match status" value="1"/>
</dbReference>
<keyword evidence="4" id="KW-0520">NAD</keyword>
<feature type="binding site" evidence="3">
    <location>
        <position position="248"/>
    </location>
    <ligand>
        <name>substrate</name>
    </ligand>
</feature>
<evidence type="ECO:0000313" key="7">
    <source>
        <dbReference type="Proteomes" id="UP000823934"/>
    </source>
</evidence>
<keyword evidence="2" id="KW-0560">Oxidoreductase</keyword>
<dbReference type="Pfam" id="PF03720">
    <property type="entry name" value="UDPG_MGDP_dh_C"/>
    <property type="match status" value="1"/>
</dbReference>
<evidence type="ECO:0000256" key="2">
    <source>
        <dbReference type="ARBA" id="ARBA00023002"/>
    </source>
</evidence>
<accession>A0A9D1Q8J9</accession>
<reference evidence="6" key="2">
    <citation type="submission" date="2021-04" db="EMBL/GenBank/DDBJ databases">
        <authorList>
            <person name="Gilroy R."/>
        </authorList>
    </citation>
    <scope>NUCLEOTIDE SEQUENCE</scope>
    <source>
        <strain evidence="6">CHK160-9182</strain>
    </source>
</reference>
<dbReference type="PIRSF" id="PIRSF500134">
    <property type="entry name" value="UDPglc_DH_bac"/>
    <property type="match status" value="1"/>
</dbReference>
<feature type="binding site" evidence="3">
    <location>
        <position position="195"/>
    </location>
    <ligand>
        <name>substrate</name>
    </ligand>
</feature>
<evidence type="ECO:0000259" key="5">
    <source>
        <dbReference type="SMART" id="SM00984"/>
    </source>
</evidence>
<dbReference type="Pfam" id="PF00984">
    <property type="entry name" value="UDPG_MGDP_dh"/>
    <property type="match status" value="1"/>
</dbReference>
<protein>
    <recommendedName>
        <fullName evidence="1">UDP-glucose 6-dehydrogenase</fullName>
    </recommendedName>
</protein>
<dbReference type="GO" id="GO:0000271">
    <property type="term" value="P:polysaccharide biosynthetic process"/>
    <property type="evidence" value="ECO:0007669"/>
    <property type="project" value="InterPro"/>
</dbReference>
<dbReference type="PANTHER" id="PTHR43750:SF3">
    <property type="entry name" value="UDP-GLUCOSE 6-DEHYDROGENASE TUAD"/>
    <property type="match status" value="1"/>
</dbReference>
<dbReference type="GO" id="GO:0003979">
    <property type="term" value="F:UDP-glucose 6-dehydrogenase activity"/>
    <property type="evidence" value="ECO:0007669"/>
    <property type="project" value="InterPro"/>
</dbReference>
<dbReference type="InterPro" id="IPR014026">
    <property type="entry name" value="UDP-Glc/GDP-Man_DH_dimer"/>
</dbReference>
<dbReference type="PANTHER" id="PTHR43750">
    <property type="entry name" value="UDP-GLUCOSE 6-DEHYDROGENASE TUAD"/>
    <property type="match status" value="1"/>
</dbReference>
<evidence type="ECO:0000256" key="3">
    <source>
        <dbReference type="PIRSR" id="PIRSR500134-2"/>
    </source>
</evidence>
<dbReference type="AlphaFoldDB" id="A0A9D1Q8J9"/>
<dbReference type="InterPro" id="IPR014027">
    <property type="entry name" value="UDP-Glc/GDP-Man_DH_C"/>
</dbReference>
<organism evidence="6 7">
    <name type="scientific">Candidatus Ignatzschineria merdigallinarum</name>
    <dbReference type="NCBI Taxonomy" id="2838621"/>
    <lineage>
        <taxon>Bacteria</taxon>
        <taxon>Pseudomonadati</taxon>
        <taxon>Pseudomonadota</taxon>
        <taxon>Gammaproteobacteria</taxon>
        <taxon>Cardiobacteriales</taxon>
        <taxon>Ignatzschineriaceae</taxon>
        <taxon>Ignatzschineria</taxon>
    </lineage>
</organism>